<dbReference type="SMART" id="SM01209">
    <property type="entry name" value="GARS_A"/>
    <property type="match status" value="1"/>
</dbReference>
<dbReference type="InterPro" id="IPR016185">
    <property type="entry name" value="PreATP-grasp_dom_sf"/>
</dbReference>
<dbReference type="SMART" id="SM01210">
    <property type="entry name" value="GARS_C"/>
    <property type="match status" value="1"/>
</dbReference>
<proteinExistence type="inferred from homology"/>
<evidence type="ECO:0000256" key="2">
    <source>
        <dbReference type="ARBA" id="ARBA00001946"/>
    </source>
</evidence>
<dbReference type="SUPFAM" id="SSF51246">
    <property type="entry name" value="Rudiment single hybrid motif"/>
    <property type="match status" value="1"/>
</dbReference>
<comment type="caution">
    <text evidence="15">The sequence shown here is derived from an EMBL/GenBank/DDBJ whole genome shotgun (WGS) entry which is preliminary data.</text>
</comment>
<dbReference type="HAMAP" id="MF_00138">
    <property type="entry name" value="GARS"/>
    <property type="match status" value="1"/>
</dbReference>
<comment type="cofactor">
    <cofactor evidence="1">
        <name>Mn(2+)</name>
        <dbReference type="ChEBI" id="CHEBI:29035"/>
    </cofactor>
</comment>
<sequence length="427" mass="47301">MKVMLIGSGGREHCIAWKVMQNPEVKELYCVPGNGGMSSLGICYTLNTLQDMVQFAKEKEISLTLIGPEAPLAKGVVDLFKTEGLAIVGPNQNAARLESSKVYAKEFMKKYKIPTAQFEVFNRFDSVISYLKSGLNFPLVIKADGLAAGKGVFIVEDEEEARDVVVDLMVGKIFGDAGNQIIIEECLEGEEATIMFLFDGKSYCVLPSSQDHKRIGDSDVGPNTGGMGAYSPAPLITDQILKKIEISIIHPFIEGIQQEKLDYRGVVYLGLMITHHSEVHVLEFNVRLGDPETQVVLPRLKNDWLDLNMALYRSSLSEVKLEVDTQNLLGVVLTSRGYPGNYEIGKKINGLEDFPNEPQGKVLVFHAGTQRRDNQILTAGGRVLNVCAFGDTLKNAAYNAYLAVGKIGFENIYYRKDIGYRAFRREE</sequence>
<dbReference type="SUPFAM" id="SSF52440">
    <property type="entry name" value="PreATP-grasp domain"/>
    <property type="match status" value="1"/>
</dbReference>
<evidence type="ECO:0000256" key="4">
    <source>
        <dbReference type="ARBA" id="ARBA00013255"/>
    </source>
</evidence>
<dbReference type="InterPro" id="IPR013815">
    <property type="entry name" value="ATP_grasp_subdomain_1"/>
</dbReference>
<dbReference type="GO" id="GO:0046872">
    <property type="term" value="F:metal ion binding"/>
    <property type="evidence" value="ECO:0007669"/>
    <property type="project" value="InterPro"/>
</dbReference>
<evidence type="ECO:0000256" key="13">
    <source>
        <dbReference type="PROSITE-ProRule" id="PRU00409"/>
    </source>
</evidence>
<keyword evidence="5 12" id="KW-0436">Ligase</keyword>
<keyword evidence="8 13" id="KW-0067">ATP-binding</keyword>
<dbReference type="SUPFAM" id="SSF56059">
    <property type="entry name" value="Glutathione synthetase ATP-binding domain-like"/>
    <property type="match status" value="1"/>
</dbReference>
<comment type="catalytic activity">
    <reaction evidence="12">
        <text>5-phospho-beta-D-ribosylamine + glycine + ATP = N(1)-(5-phospho-beta-D-ribosyl)glycinamide + ADP + phosphate + H(+)</text>
        <dbReference type="Rhea" id="RHEA:17453"/>
        <dbReference type="ChEBI" id="CHEBI:15378"/>
        <dbReference type="ChEBI" id="CHEBI:30616"/>
        <dbReference type="ChEBI" id="CHEBI:43474"/>
        <dbReference type="ChEBI" id="CHEBI:57305"/>
        <dbReference type="ChEBI" id="CHEBI:58681"/>
        <dbReference type="ChEBI" id="CHEBI:143788"/>
        <dbReference type="ChEBI" id="CHEBI:456216"/>
        <dbReference type="EC" id="6.3.4.13"/>
    </reaction>
</comment>
<dbReference type="GO" id="GO:0005524">
    <property type="term" value="F:ATP binding"/>
    <property type="evidence" value="ECO:0007669"/>
    <property type="project" value="UniProtKB-UniRule"/>
</dbReference>
<name>A0A1V5SIL2_9BACT</name>
<evidence type="ECO:0000256" key="3">
    <source>
        <dbReference type="ARBA" id="ARBA00005174"/>
    </source>
</evidence>
<organism evidence="15">
    <name type="scientific">Candidatus Atribacter allofermentans</name>
    <dbReference type="NCBI Taxonomy" id="1852833"/>
    <lineage>
        <taxon>Bacteria</taxon>
        <taxon>Pseudomonadati</taxon>
        <taxon>Atribacterota</taxon>
        <taxon>Atribacteria</taxon>
        <taxon>Atribacterales</taxon>
        <taxon>Atribacteraceae</taxon>
        <taxon>Atribacter</taxon>
    </lineage>
</organism>
<evidence type="ECO:0000256" key="7">
    <source>
        <dbReference type="ARBA" id="ARBA00022755"/>
    </source>
</evidence>
<evidence type="ECO:0000256" key="11">
    <source>
        <dbReference type="ARBA" id="ARBA00042864"/>
    </source>
</evidence>
<evidence type="ECO:0000256" key="8">
    <source>
        <dbReference type="ARBA" id="ARBA00022840"/>
    </source>
</evidence>
<evidence type="ECO:0000256" key="6">
    <source>
        <dbReference type="ARBA" id="ARBA00022741"/>
    </source>
</evidence>
<comment type="cofactor">
    <cofactor evidence="2">
        <name>Mg(2+)</name>
        <dbReference type="ChEBI" id="CHEBI:18420"/>
    </cofactor>
</comment>
<dbReference type="GO" id="GO:0004637">
    <property type="term" value="F:phosphoribosylamine-glycine ligase activity"/>
    <property type="evidence" value="ECO:0007669"/>
    <property type="project" value="UniProtKB-UniRule"/>
</dbReference>
<dbReference type="Gene3D" id="3.90.600.10">
    <property type="entry name" value="Phosphoribosylglycinamide synthetase, C-terminal domain"/>
    <property type="match status" value="1"/>
</dbReference>
<gene>
    <name evidence="12 15" type="primary">purD</name>
    <name evidence="15" type="ORF">BWY41_02242</name>
</gene>
<evidence type="ECO:0000256" key="5">
    <source>
        <dbReference type="ARBA" id="ARBA00022598"/>
    </source>
</evidence>
<dbReference type="EMBL" id="MWBQ01000224">
    <property type="protein sequence ID" value="OQA54164.1"/>
    <property type="molecule type" value="Genomic_DNA"/>
</dbReference>
<dbReference type="NCBIfam" id="TIGR00877">
    <property type="entry name" value="purD"/>
    <property type="match status" value="1"/>
</dbReference>
<dbReference type="Proteomes" id="UP000485569">
    <property type="component" value="Unassembled WGS sequence"/>
</dbReference>
<dbReference type="InterPro" id="IPR011054">
    <property type="entry name" value="Rudment_hybrid_motif"/>
</dbReference>
<dbReference type="Pfam" id="PF02843">
    <property type="entry name" value="GARS_C"/>
    <property type="match status" value="1"/>
</dbReference>
<evidence type="ECO:0000256" key="1">
    <source>
        <dbReference type="ARBA" id="ARBA00001936"/>
    </source>
</evidence>
<dbReference type="AlphaFoldDB" id="A0A1V5SIL2"/>
<dbReference type="Gene3D" id="3.30.470.20">
    <property type="entry name" value="ATP-grasp fold, B domain"/>
    <property type="match status" value="1"/>
</dbReference>
<comment type="similarity">
    <text evidence="9 12">Belongs to the GARS family.</text>
</comment>
<dbReference type="PANTHER" id="PTHR43472:SF1">
    <property type="entry name" value="PHOSPHORIBOSYLAMINE--GLYCINE LIGASE, CHLOROPLASTIC"/>
    <property type="match status" value="1"/>
</dbReference>
<dbReference type="EC" id="6.3.4.13" evidence="4 12"/>
<dbReference type="InterPro" id="IPR037123">
    <property type="entry name" value="PRibGlycinamide_synth_C_sf"/>
</dbReference>
<evidence type="ECO:0000259" key="14">
    <source>
        <dbReference type="PROSITE" id="PS50975"/>
    </source>
</evidence>
<evidence type="ECO:0000256" key="12">
    <source>
        <dbReference type="HAMAP-Rule" id="MF_00138"/>
    </source>
</evidence>
<dbReference type="Pfam" id="PF02844">
    <property type="entry name" value="GARS_N"/>
    <property type="match status" value="1"/>
</dbReference>
<evidence type="ECO:0000256" key="9">
    <source>
        <dbReference type="ARBA" id="ARBA00038345"/>
    </source>
</evidence>
<dbReference type="PROSITE" id="PS00184">
    <property type="entry name" value="GARS"/>
    <property type="match status" value="1"/>
</dbReference>
<keyword evidence="6 13" id="KW-0547">Nucleotide-binding</keyword>
<comment type="pathway">
    <text evidence="3 12">Purine metabolism; IMP biosynthesis via de novo pathway; N(1)-(5-phospho-D-ribosyl)glycinamide from 5-phospho-alpha-D-ribose 1-diphosphate: step 2/2.</text>
</comment>
<dbReference type="InterPro" id="IPR020561">
    <property type="entry name" value="PRibGlycinamid_synth_ATP-grasp"/>
</dbReference>
<evidence type="ECO:0000256" key="10">
    <source>
        <dbReference type="ARBA" id="ARBA00042242"/>
    </source>
</evidence>
<evidence type="ECO:0000313" key="15">
    <source>
        <dbReference type="EMBL" id="OQA54164.1"/>
    </source>
</evidence>
<dbReference type="InterPro" id="IPR020562">
    <property type="entry name" value="PRibGlycinamide_synth_N"/>
</dbReference>
<protein>
    <recommendedName>
        <fullName evidence="4 12">Phosphoribosylamine--glycine ligase</fullName>
        <ecNumber evidence="4 12">6.3.4.13</ecNumber>
    </recommendedName>
    <alternativeName>
        <fullName evidence="12">GARS</fullName>
    </alternativeName>
    <alternativeName>
        <fullName evidence="10 12">Glycinamide ribonucleotide synthetase</fullName>
    </alternativeName>
    <alternativeName>
        <fullName evidence="11 12">Phosphoribosylglycinamide synthetase</fullName>
    </alternativeName>
</protein>
<dbReference type="Gene3D" id="3.40.50.20">
    <property type="match status" value="1"/>
</dbReference>
<keyword evidence="7 12" id="KW-0658">Purine biosynthesis</keyword>
<accession>A0A1V5SIL2</accession>
<feature type="domain" description="ATP-grasp" evidence="14">
    <location>
        <begin position="105"/>
        <end position="316"/>
    </location>
</feature>
<dbReference type="Gene3D" id="3.30.1490.20">
    <property type="entry name" value="ATP-grasp fold, A domain"/>
    <property type="match status" value="1"/>
</dbReference>
<dbReference type="InterPro" id="IPR000115">
    <property type="entry name" value="PRibGlycinamide_synth"/>
</dbReference>
<dbReference type="InterPro" id="IPR020560">
    <property type="entry name" value="PRibGlycinamide_synth_C-dom"/>
</dbReference>
<dbReference type="PANTHER" id="PTHR43472">
    <property type="entry name" value="PHOSPHORIBOSYLAMINE--GLYCINE LIGASE"/>
    <property type="match status" value="1"/>
</dbReference>
<dbReference type="Pfam" id="PF01071">
    <property type="entry name" value="GARS_A"/>
    <property type="match status" value="1"/>
</dbReference>
<dbReference type="GO" id="GO:0009113">
    <property type="term" value="P:purine nucleobase biosynthetic process"/>
    <property type="evidence" value="ECO:0007669"/>
    <property type="project" value="InterPro"/>
</dbReference>
<dbReference type="InterPro" id="IPR011761">
    <property type="entry name" value="ATP-grasp"/>
</dbReference>
<dbReference type="InterPro" id="IPR020559">
    <property type="entry name" value="PRibGlycinamide_synth_CS"/>
</dbReference>
<dbReference type="GO" id="GO:0006189">
    <property type="term" value="P:'de novo' IMP biosynthetic process"/>
    <property type="evidence" value="ECO:0007669"/>
    <property type="project" value="UniProtKB-UniRule"/>
</dbReference>
<dbReference type="FunFam" id="3.90.600.10:FF:000001">
    <property type="entry name" value="Trifunctional purine biosynthetic protein adenosine-3"/>
    <property type="match status" value="1"/>
</dbReference>
<reference evidence="15" key="1">
    <citation type="submission" date="2017-02" db="EMBL/GenBank/DDBJ databases">
        <title>Delving into the versatile metabolic prowess of the omnipresent phylum Bacteroidetes.</title>
        <authorList>
            <person name="Nobu M.K."/>
            <person name="Mei R."/>
            <person name="Narihiro T."/>
            <person name="Kuroda K."/>
            <person name="Liu W.-T."/>
        </authorList>
    </citation>
    <scope>NUCLEOTIDE SEQUENCE</scope>
    <source>
        <strain evidence="15">ADurb.Bin276</strain>
    </source>
</reference>
<dbReference type="UniPathway" id="UPA00074">
    <property type="reaction ID" value="UER00125"/>
</dbReference>
<dbReference type="PROSITE" id="PS50975">
    <property type="entry name" value="ATP_GRASP"/>
    <property type="match status" value="1"/>
</dbReference>